<evidence type="ECO:0000256" key="1">
    <source>
        <dbReference type="SAM" id="MobiDB-lite"/>
    </source>
</evidence>
<proteinExistence type="predicted"/>
<feature type="compositionally biased region" description="Basic residues" evidence="1">
    <location>
        <begin position="1"/>
        <end position="20"/>
    </location>
</feature>
<sequence length="113" mass="13191">MILRRQRKRISRERAGKKQRISSELLTERARRRIFSTVKHAHHIEINKDAARLFRVIERAARGISIPEHESHTDAKTARMPMLFPPLRPVIANPMYSVTLMTTAINAIETRRL</sequence>
<evidence type="ECO:0000313" key="3">
    <source>
        <dbReference type="Proteomes" id="UP001283361"/>
    </source>
</evidence>
<dbReference type="Proteomes" id="UP001283361">
    <property type="component" value="Unassembled WGS sequence"/>
</dbReference>
<gene>
    <name evidence="2" type="ORF">RRG08_025037</name>
</gene>
<comment type="caution">
    <text evidence="2">The sequence shown here is derived from an EMBL/GenBank/DDBJ whole genome shotgun (WGS) entry which is preliminary data.</text>
</comment>
<protein>
    <submittedName>
        <fullName evidence="2">Uncharacterized protein</fullName>
    </submittedName>
</protein>
<dbReference type="AlphaFoldDB" id="A0AAE1ANX2"/>
<evidence type="ECO:0000313" key="2">
    <source>
        <dbReference type="EMBL" id="KAK3791183.1"/>
    </source>
</evidence>
<feature type="region of interest" description="Disordered" evidence="1">
    <location>
        <begin position="1"/>
        <end position="22"/>
    </location>
</feature>
<dbReference type="EMBL" id="JAWDGP010001483">
    <property type="protein sequence ID" value="KAK3791183.1"/>
    <property type="molecule type" value="Genomic_DNA"/>
</dbReference>
<name>A0AAE1ANX2_9GAST</name>
<accession>A0AAE1ANX2</accession>
<organism evidence="2 3">
    <name type="scientific">Elysia crispata</name>
    <name type="common">lettuce slug</name>
    <dbReference type="NCBI Taxonomy" id="231223"/>
    <lineage>
        <taxon>Eukaryota</taxon>
        <taxon>Metazoa</taxon>
        <taxon>Spiralia</taxon>
        <taxon>Lophotrochozoa</taxon>
        <taxon>Mollusca</taxon>
        <taxon>Gastropoda</taxon>
        <taxon>Heterobranchia</taxon>
        <taxon>Euthyneura</taxon>
        <taxon>Panpulmonata</taxon>
        <taxon>Sacoglossa</taxon>
        <taxon>Placobranchoidea</taxon>
        <taxon>Plakobranchidae</taxon>
        <taxon>Elysia</taxon>
    </lineage>
</organism>
<reference evidence="2" key="1">
    <citation type="journal article" date="2023" name="G3 (Bethesda)">
        <title>A reference genome for the long-term kleptoplast-retaining sea slug Elysia crispata morphotype clarki.</title>
        <authorList>
            <person name="Eastman K.E."/>
            <person name="Pendleton A.L."/>
            <person name="Shaikh M.A."/>
            <person name="Suttiyut T."/>
            <person name="Ogas R."/>
            <person name="Tomko P."/>
            <person name="Gavelis G."/>
            <person name="Widhalm J.R."/>
            <person name="Wisecaver J.H."/>
        </authorList>
    </citation>
    <scope>NUCLEOTIDE SEQUENCE</scope>
    <source>
        <strain evidence="2">ECLA1</strain>
    </source>
</reference>
<keyword evidence="3" id="KW-1185">Reference proteome</keyword>